<dbReference type="NCBIfam" id="TIGR00302">
    <property type="entry name" value="phosphoribosylformylglycinamidine synthase subunit PurS"/>
    <property type="match status" value="1"/>
</dbReference>
<evidence type="ECO:0000256" key="1">
    <source>
        <dbReference type="ARBA" id="ARBA00022490"/>
    </source>
</evidence>
<dbReference type="AlphaFoldDB" id="A0A0F5PNA7"/>
<comment type="similarity">
    <text evidence="6">Belongs to the PurS family.</text>
</comment>
<proteinExistence type="inferred from homology"/>
<keyword evidence="4 6" id="KW-0658">Purine biosynthesis</keyword>
<dbReference type="HAMAP" id="MF_01926">
    <property type="entry name" value="PurS"/>
    <property type="match status" value="1"/>
</dbReference>
<gene>
    <name evidence="6" type="primary">purS</name>
    <name evidence="7" type="ORF">CDSM653_00847</name>
</gene>
<evidence type="ECO:0000256" key="2">
    <source>
        <dbReference type="ARBA" id="ARBA00022598"/>
    </source>
</evidence>
<dbReference type="Pfam" id="PF02700">
    <property type="entry name" value="PurS"/>
    <property type="match status" value="1"/>
</dbReference>
<dbReference type="SUPFAM" id="SSF82697">
    <property type="entry name" value="PurS-like"/>
    <property type="match status" value="1"/>
</dbReference>
<dbReference type="GO" id="GO:0006189">
    <property type="term" value="P:'de novo' IMP biosynthetic process"/>
    <property type="evidence" value="ECO:0007669"/>
    <property type="project" value="UniProtKB-UniRule"/>
</dbReference>
<organism evidence="7 8">
    <name type="scientific">Caldanaerobacter subterraneus subsp. pacificus DSM 12653</name>
    <dbReference type="NCBI Taxonomy" id="391606"/>
    <lineage>
        <taxon>Bacteria</taxon>
        <taxon>Bacillati</taxon>
        <taxon>Bacillota</taxon>
        <taxon>Clostridia</taxon>
        <taxon>Thermoanaerobacterales</taxon>
        <taxon>Thermoanaerobacteraceae</taxon>
        <taxon>Caldanaerobacter</taxon>
    </lineage>
</organism>
<reference evidence="8" key="3">
    <citation type="submission" date="2015-02" db="EMBL/GenBank/DDBJ databases">
        <title>Genome analysis of three genomes within the thermophilic hydrogenogenic bacterial species Caldanaerobacter subterraneus.</title>
        <authorList>
            <person name="Sant'Anna F.H."/>
            <person name="Lebedinsky A."/>
            <person name="Sokolova T."/>
            <person name="Robb F.T."/>
            <person name="Gonzalez J.M."/>
        </authorList>
    </citation>
    <scope>NUCLEOTIDE SEQUENCE [LARGE SCALE GENOMIC DNA]</scope>
    <source>
        <strain evidence="8">DSM 12653</strain>
    </source>
</reference>
<comment type="pathway">
    <text evidence="6">Purine metabolism; IMP biosynthesis via de novo pathway; 5-amino-1-(5-phospho-D-ribosyl)imidazole from N(2)-formyl-N(1)-(5-phospho-D-ribosyl)glycinamide: step 1/2.</text>
</comment>
<reference evidence="7 8" key="1">
    <citation type="submission" date="2008-07" db="EMBL/GenBank/DDBJ databases">
        <authorList>
            <person name="Gonzalez J."/>
            <person name="Sokolova T."/>
            <person name="Ferriera S."/>
            <person name="Johnson J."/>
            <person name="Kravitz S."/>
            <person name="Beeson K."/>
            <person name="Sutton G."/>
            <person name="Rogers Y.-H."/>
            <person name="Friedman R."/>
            <person name="Frazier M."/>
            <person name="Venter J.C."/>
        </authorList>
    </citation>
    <scope>NUCLEOTIDE SEQUENCE [LARGE SCALE GENOMIC DNA]</scope>
    <source>
        <strain evidence="7 8">DSM 12653</strain>
    </source>
</reference>
<accession>A0A0F5PNA7</accession>
<dbReference type="GO" id="GO:0004642">
    <property type="term" value="F:phosphoribosylformylglycinamidine synthase activity"/>
    <property type="evidence" value="ECO:0007669"/>
    <property type="project" value="UniProtKB-UniRule"/>
</dbReference>
<comment type="subcellular location">
    <subcellularLocation>
        <location evidence="6">Cytoplasm</location>
    </subcellularLocation>
</comment>
<evidence type="ECO:0000313" key="7">
    <source>
        <dbReference type="EMBL" id="KKC30108.1"/>
    </source>
</evidence>
<dbReference type="UniPathway" id="UPA00074">
    <property type="reaction ID" value="UER00128"/>
</dbReference>
<dbReference type="PANTHER" id="PTHR34696">
    <property type="entry name" value="PHOSPHORIBOSYLFORMYLGLYCINAMIDINE SYNTHASE SUBUNIT PURS"/>
    <property type="match status" value="1"/>
</dbReference>
<reference evidence="7 8" key="2">
    <citation type="journal article" date="2015" name="BMC Genomics">
        <title>Analysis of three genomes within the thermophilic bacterial species Caldanaerobacter subterraneus with a focus on carbon monoxide dehydrogenase evolution and hydrolase diversity.</title>
        <authorList>
            <person name="Sant'Anna F.H."/>
            <person name="Lebedinsky A.V."/>
            <person name="Sokolova T.G."/>
            <person name="Robb F.T."/>
            <person name="Gonzalez J.M."/>
        </authorList>
    </citation>
    <scope>NUCLEOTIDE SEQUENCE [LARGE SCALE GENOMIC DNA]</scope>
    <source>
        <strain evidence="7 8">DSM 12653</strain>
    </source>
</reference>
<evidence type="ECO:0000256" key="5">
    <source>
        <dbReference type="ARBA" id="ARBA00022840"/>
    </source>
</evidence>
<dbReference type="GO" id="GO:0005524">
    <property type="term" value="F:ATP binding"/>
    <property type="evidence" value="ECO:0007669"/>
    <property type="project" value="UniProtKB-UniRule"/>
</dbReference>
<dbReference type="GO" id="GO:0005737">
    <property type="term" value="C:cytoplasm"/>
    <property type="evidence" value="ECO:0007669"/>
    <property type="project" value="UniProtKB-SubCell"/>
</dbReference>
<name>A0A0F5PNA7_9THEO</name>
<dbReference type="InterPro" id="IPR003850">
    <property type="entry name" value="PurS"/>
</dbReference>
<keyword evidence="2 6" id="KW-0436">Ligase</keyword>
<keyword evidence="5 6" id="KW-0067">ATP-binding</keyword>
<protein>
    <recommendedName>
        <fullName evidence="6">Phosphoribosylformylglycinamidine synthase subunit PurS</fullName>
        <shortName evidence="6">FGAM synthase</shortName>
        <ecNumber evidence="6">6.3.5.3</ecNumber>
    </recommendedName>
    <alternativeName>
        <fullName evidence="6">Formylglycinamide ribonucleotide amidotransferase subunit III</fullName>
        <shortName evidence="6">FGAR amidotransferase III</shortName>
        <shortName evidence="6">FGAR-AT III</shortName>
    </alternativeName>
    <alternativeName>
        <fullName evidence="6">Phosphoribosylformylglycinamidine synthase subunit III</fullName>
    </alternativeName>
</protein>
<evidence type="ECO:0000313" key="8">
    <source>
        <dbReference type="Proteomes" id="UP000010146"/>
    </source>
</evidence>
<sequence>MLIAKVYITLKKGILDPQGKAVKGALHSLGYEEVKEVRVGKYIELTFEDDDLSLLKDKVDEMCKRILTNPIIEDYTFEIVEG</sequence>
<comment type="subunit">
    <text evidence="6">Part of the FGAM synthase complex composed of 1 PurL, 1 PurQ and 2 PurS subunits.</text>
</comment>
<keyword evidence="3 6" id="KW-0547">Nucleotide-binding</keyword>
<dbReference type="PANTHER" id="PTHR34696:SF1">
    <property type="entry name" value="PHOSPHORIBOSYLFORMYLGLYCINAMIDINE SYNTHASE SUBUNIT PURS"/>
    <property type="match status" value="1"/>
</dbReference>
<dbReference type="EC" id="6.3.5.3" evidence="6"/>
<dbReference type="NCBIfam" id="NF004630">
    <property type="entry name" value="PRK05974.1"/>
    <property type="match status" value="1"/>
</dbReference>
<comment type="catalytic activity">
    <reaction evidence="6">
        <text>N(2)-formyl-N(1)-(5-phospho-beta-D-ribosyl)glycinamide + L-glutamine + ATP + H2O = 2-formamido-N(1)-(5-O-phospho-beta-D-ribosyl)acetamidine + L-glutamate + ADP + phosphate + H(+)</text>
        <dbReference type="Rhea" id="RHEA:17129"/>
        <dbReference type="ChEBI" id="CHEBI:15377"/>
        <dbReference type="ChEBI" id="CHEBI:15378"/>
        <dbReference type="ChEBI" id="CHEBI:29985"/>
        <dbReference type="ChEBI" id="CHEBI:30616"/>
        <dbReference type="ChEBI" id="CHEBI:43474"/>
        <dbReference type="ChEBI" id="CHEBI:58359"/>
        <dbReference type="ChEBI" id="CHEBI:147286"/>
        <dbReference type="ChEBI" id="CHEBI:147287"/>
        <dbReference type="ChEBI" id="CHEBI:456216"/>
        <dbReference type="EC" id="6.3.5.3"/>
    </reaction>
</comment>
<dbReference type="RefSeq" id="WP_043883930.1">
    <property type="nucleotide sequence ID" value="NZ_ABXP02000050.1"/>
</dbReference>
<comment type="caution">
    <text evidence="7">The sequence shown here is derived from an EMBL/GenBank/DDBJ whole genome shotgun (WGS) entry which is preliminary data.</text>
</comment>
<dbReference type="InterPro" id="IPR036604">
    <property type="entry name" value="PurS-like_sf"/>
</dbReference>
<dbReference type="Gene3D" id="3.30.1280.10">
    <property type="entry name" value="Phosphoribosylformylglycinamidine synthase subunit PurS"/>
    <property type="match status" value="1"/>
</dbReference>
<keyword evidence="1 6" id="KW-0963">Cytoplasm</keyword>
<evidence type="ECO:0000256" key="3">
    <source>
        <dbReference type="ARBA" id="ARBA00022741"/>
    </source>
</evidence>
<evidence type="ECO:0000256" key="6">
    <source>
        <dbReference type="HAMAP-Rule" id="MF_01926"/>
    </source>
</evidence>
<dbReference type="EMBL" id="ABXP02000050">
    <property type="protein sequence ID" value="KKC30108.1"/>
    <property type="molecule type" value="Genomic_DNA"/>
</dbReference>
<evidence type="ECO:0000256" key="4">
    <source>
        <dbReference type="ARBA" id="ARBA00022755"/>
    </source>
</evidence>
<dbReference type="Proteomes" id="UP000010146">
    <property type="component" value="Unassembled WGS sequence"/>
</dbReference>
<comment type="function">
    <text evidence="6">Part of the phosphoribosylformylglycinamidine synthase complex involved in the purines biosynthetic pathway. Catalyzes the ATP-dependent conversion of formylglycinamide ribonucleotide (FGAR) and glutamine to yield formylglycinamidine ribonucleotide (FGAM) and glutamate. The FGAM synthase complex is composed of three subunits. PurQ produces an ammonia molecule by converting glutamine to glutamate. PurL transfers the ammonia molecule to FGAR to form FGAM in an ATP-dependent manner. PurS interacts with PurQ and PurL and is thought to assist in the transfer of the ammonia molecule from PurQ to PurL.</text>
</comment>